<dbReference type="EMBL" id="PZEV01000015">
    <property type="protein sequence ID" value="PTI51224.1"/>
    <property type="molecule type" value="Genomic_DNA"/>
</dbReference>
<dbReference type="RefSeq" id="WP_002450863.1">
    <property type="nucleotide sequence ID" value="NZ_CP054017.1"/>
</dbReference>
<dbReference type="Pfam" id="PF13420">
    <property type="entry name" value="Acetyltransf_4"/>
    <property type="match status" value="1"/>
</dbReference>
<dbReference type="PROSITE" id="PS51186">
    <property type="entry name" value="GNAT"/>
    <property type="match status" value="1"/>
</dbReference>
<sequence>MNNIRTLTLDDLASYKTLLSGEHHTYSWDRYYLDHVSDDALTKILSSETSHINVFGAFEDDVLVATATLRQSKYVGKQHKAIILNNFVKDNDEVINRELINYIIHYADQKNLETILTSVTSSNISAKVFFSSLGFENLGFEKNASKIGDEYFDEHWLSYDLRNS</sequence>
<dbReference type="InterPro" id="IPR016181">
    <property type="entry name" value="Acyl_CoA_acyltransferase"/>
</dbReference>
<evidence type="ECO:0000313" key="3">
    <source>
        <dbReference type="Proteomes" id="UP000240717"/>
    </source>
</evidence>
<dbReference type="InterPro" id="IPR000182">
    <property type="entry name" value="GNAT_dom"/>
</dbReference>
<organism evidence="2 3">
    <name type="scientific">Staphylococcus warneri</name>
    <dbReference type="NCBI Taxonomy" id="1292"/>
    <lineage>
        <taxon>Bacteria</taxon>
        <taxon>Bacillati</taxon>
        <taxon>Bacillota</taxon>
        <taxon>Bacilli</taxon>
        <taxon>Bacillales</taxon>
        <taxon>Staphylococcaceae</taxon>
        <taxon>Staphylococcus</taxon>
    </lineage>
</organism>
<comment type="caution">
    <text evidence="2">The sequence shown here is derived from an EMBL/GenBank/DDBJ whole genome shotgun (WGS) entry which is preliminary data.</text>
</comment>
<dbReference type="STRING" id="1194526.A284_09245"/>
<name>A0A2T4Q0V1_STAWA</name>
<protein>
    <submittedName>
        <fullName evidence="2">GNAT family N-acetyltransferase</fullName>
    </submittedName>
</protein>
<reference evidence="2 3" key="1">
    <citation type="journal article" date="2016" name="Front. Microbiol.">
        <title>Comprehensive Phylogenetic Analysis of Bovine Non-aureus Staphylococci Species Based on Whole-Genome Sequencing.</title>
        <authorList>
            <person name="Naushad S."/>
            <person name="Barkema H.W."/>
            <person name="Luby C."/>
            <person name="Condas L.A."/>
            <person name="Nobrega D.B."/>
            <person name="Carson D.A."/>
            <person name="De Buck J."/>
        </authorList>
    </citation>
    <scope>NUCLEOTIDE SEQUENCE [LARGE SCALE GENOMIC DNA]</scope>
    <source>
        <strain evidence="2 3">SNUC 2993</strain>
    </source>
</reference>
<accession>A0A2T4Q0V1</accession>
<dbReference type="SUPFAM" id="SSF55729">
    <property type="entry name" value="Acyl-CoA N-acyltransferases (Nat)"/>
    <property type="match status" value="1"/>
</dbReference>
<dbReference type="AlphaFoldDB" id="A0A2T4Q0V1"/>
<dbReference type="GO" id="GO:0016747">
    <property type="term" value="F:acyltransferase activity, transferring groups other than amino-acyl groups"/>
    <property type="evidence" value="ECO:0007669"/>
    <property type="project" value="InterPro"/>
</dbReference>
<dbReference type="Gene3D" id="3.40.630.30">
    <property type="match status" value="1"/>
</dbReference>
<feature type="domain" description="N-acetyltransferase" evidence="1">
    <location>
        <begin position="2"/>
        <end position="162"/>
    </location>
</feature>
<proteinExistence type="predicted"/>
<keyword evidence="2" id="KW-0808">Transferase</keyword>
<evidence type="ECO:0000313" key="2">
    <source>
        <dbReference type="EMBL" id="PTI51224.1"/>
    </source>
</evidence>
<evidence type="ECO:0000259" key="1">
    <source>
        <dbReference type="PROSITE" id="PS51186"/>
    </source>
</evidence>
<gene>
    <name evidence="2" type="ORF">BU085_05695</name>
</gene>
<dbReference type="Proteomes" id="UP000240717">
    <property type="component" value="Unassembled WGS sequence"/>
</dbReference>